<comment type="caution">
    <text evidence="1">The sequence shown here is derived from an EMBL/GenBank/DDBJ whole genome shotgun (WGS) entry which is preliminary data.</text>
</comment>
<protein>
    <submittedName>
        <fullName evidence="1">Uncharacterized protein</fullName>
    </submittedName>
</protein>
<dbReference type="AlphaFoldDB" id="A4B9J8"/>
<organism evidence="1 2">
    <name type="scientific">Reinekea blandensis MED297</name>
    <dbReference type="NCBI Taxonomy" id="314283"/>
    <lineage>
        <taxon>Bacteria</taxon>
        <taxon>Pseudomonadati</taxon>
        <taxon>Pseudomonadota</taxon>
        <taxon>Gammaproteobacteria</taxon>
        <taxon>Oceanospirillales</taxon>
        <taxon>Saccharospirillaceae</taxon>
        <taxon>Reinekea</taxon>
    </lineage>
</organism>
<evidence type="ECO:0000313" key="2">
    <source>
        <dbReference type="Proteomes" id="UP000005953"/>
    </source>
</evidence>
<proteinExistence type="predicted"/>
<accession>A4B9J8</accession>
<dbReference type="Proteomes" id="UP000005953">
    <property type="component" value="Unassembled WGS sequence"/>
</dbReference>
<dbReference type="HOGENOM" id="CLU_1546563_0_0_6"/>
<gene>
    <name evidence="1" type="ORF">MED297_20467</name>
</gene>
<evidence type="ECO:0000313" key="1">
    <source>
        <dbReference type="EMBL" id="EAR11299.1"/>
    </source>
</evidence>
<name>A4B9J8_9GAMM</name>
<reference evidence="1 2" key="1">
    <citation type="submission" date="2006-02" db="EMBL/GenBank/DDBJ databases">
        <authorList>
            <person name="Pinhassi J."/>
            <person name="Pedros-Alio C."/>
            <person name="Ferriera S."/>
            <person name="Johnson J."/>
            <person name="Kravitz S."/>
            <person name="Halpern A."/>
            <person name="Remington K."/>
            <person name="Beeson K."/>
            <person name="Tran B."/>
            <person name="Rogers Y.-H."/>
            <person name="Friedman R."/>
            <person name="Venter J.C."/>
        </authorList>
    </citation>
    <scope>NUCLEOTIDE SEQUENCE [LARGE SCALE GENOMIC DNA]</scope>
    <source>
        <strain evidence="1 2">MED297</strain>
    </source>
</reference>
<dbReference type="EMBL" id="AAOE01000001">
    <property type="protein sequence ID" value="EAR11299.1"/>
    <property type="molecule type" value="Genomic_DNA"/>
</dbReference>
<sequence length="147" mass="16726">MTMSFVCIDLLSSLNRPIDKDGVTRADYEKWVDTYLKAHKNQSYKYRGKDVYAACCAYLHTYGSEANRHKKDQDTLMFGYHDGGKHMIDSTNEERLVLISMSSFVNDLVCAVAAFLETCQADRALRARVESRLSKVLSKVPVSQNKM</sequence>
<keyword evidence="2" id="KW-1185">Reference proteome</keyword>